<dbReference type="PANTHER" id="PTHR38339:SF1">
    <property type="entry name" value="TRANSGLUTAMINASE-LIKE DOMAIN-CONTAINING PROTEIN"/>
    <property type="match status" value="1"/>
</dbReference>
<dbReference type="InterPro" id="IPR038765">
    <property type="entry name" value="Papain-like_cys_pep_sf"/>
</dbReference>
<organism evidence="3 4">
    <name type="scientific">Haemophilus influenzae 22.4-21</name>
    <dbReference type="NCBI Taxonomy" id="375063"/>
    <lineage>
        <taxon>Bacteria</taxon>
        <taxon>Pseudomonadati</taxon>
        <taxon>Pseudomonadota</taxon>
        <taxon>Gammaproteobacteria</taxon>
        <taxon>Pasteurellales</taxon>
        <taxon>Pasteurellaceae</taxon>
        <taxon>Haemophilus</taxon>
    </lineage>
</organism>
<dbReference type="SUPFAM" id="SSF54001">
    <property type="entry name" value="Cysteine proteinases"/>
    <property type="match status" value="1"/>
</dbReference>
<protein>
    <recommendedName>
        <fullName evidence="2">Transglutaminase-like domain-containing protein</fullName>
    </recommendedName>
</protein>
<keyword evidence="1" id="KW-0472">Membrane</keyword>
<keyword evidence="1" id="KW-1133">Transmembrane helix</keyword>
<dbReference type="Pfam" id="PF01841">
    <property type="entry name" value="Transglut_core"/>
    <property type="match status" value="1"/>
</dbReference>
<evidence type="ECO:0000256" key="1">
    <source>
        <dbReference type="SAM" id="Phobius"/>
    </source>
</evidence>
<feature type="domain" description="Transglutaminase-like" evidence="2">
    <location>
        <begin position="161"/>
        <end position="244"/>
    </location>
</feature>
<name>A4NWP2_HAEIF</name>
<dbReference type="PANTHER" id="PTHR38339">
    <property type="entry name" value="TRANSGLUTAMINASE DOMAIN PROTEIN"/>
    <property type="match status" value="1"/>
</dbReference>
<dbReference type="AlphaFoldDB" id="A4NWP2"/>
<evidence type="ECO:0000259" key="2">
    <source>
        <dbReference type="SMART" id="SM00460"/>
    </source>
</evidence>
<proteinExistence type="predicted"/>
<reference evidence="3 4" key="1">
    <citation type="journal article" date="2007" name="Genome Biol.">
        <title>Characterization and modeling of the Haemophilus influenzae core and supragenomes based on the complete genomic sequences of Rd and 12 clinical nontypeable strains.</title>
        <authorList>
            <person name="Hogg J.S."/>
            <person name="Hu F.Z."/>
            <person name="Janto B."/>
            <person name="Boissy R."/>
            <person name="Hayes J."/>
            <person name="Keefe R."/>
            <person name="Post J.C."/>
            <person name="Ehrlich G.D."/>
        </authorList>
    </citation>
    <scope>NUCLEOTIDE SEQUENCE [LARGE SCALE GENOMIC DNA]</scope>
    <source>
        <strain evidence="3 4">22.4-21</strain>
    </source>
</reference>
<evidence type="ECO:0000313" key="3">
    <source>
        <dbReference type="EMBL" id="EDK14513.1"/>
    </source>
</evidence>
<gene>
    <name evidence="3" type="ORF">CGSHiR3021_06645</name>
</gene>
<keyword evidence="1" id="KW-0812">Transmembrane</keyword>
<accession>A4NWP2</accession>
<dbReference type="InterPro" id="IPR002931">
    <property type="entry name" value="Transglutaminase-like"/>
</dbReference>
<dbReference type="Proteomes" id="UP000005596">
    <property type="component" value="Unassembled WGS sequence"/>
</dbReference>
<feature type="transmembrane region" description="Helical" evidence="1">
    <location>
        <begin position="379"/>
        <end position="401"/>
    </location>
</feature>
<feature type="transmembrane region" description="Helical" evidence="1">
    <location>
        <begin position="413"/>
        <end position="436"/>
    </location>
</feature>
<dbReference type="BioCyc" id="HINF375063:G119K-596-MONOMER"/>
<dbReference type="Gene3D" id="3.10.620.30">
    <property type="match status" value="1"/>
</dbReference>
<dbReference type="EMBL" id="AAZJ01000002">
    <property type="protein sequence ID" value="EDK14513.1"/>
    <property type="molecule type" value="Genomic_DNA"/>
</dbReference>
<feature type="transmembrane region" description="Helical" evidence="1">
    <location>
        <begin position="332"/>
        <end position="359"/>
    </location>
</feature>
<dbReference type="SMART" id="SM00460">
    <property type="entry name" value="TGc"/>
    <property type="match status" value="1"/>
</dbReference>
<dbReference type="Gene3D" id="1.10.287.910">
    <property type="entry name" value="bacterial mercury transporter, merf"/>
    <property type="match status" value="1"/>
</dbReference>
<sequence length="440" mass="49568">MHQKGSQGQTNLWVPLPFNGEYQQVKSIHFEGNYMNAYITENNKYGAKTLFATWDKDAQKRDLKVTMVIETKDREPMVKGALENYTPPKDIQYSVDVQEYLKATQHIKTDGIVKEFTDKIVGKETNPLKKAELIHHWIVKNMERDNSVLGCGDGDVEKILTTGVLKGKCTDINSVFVALARAADIPAREIFGIRLGAAEKMGKYSKGAFGSANEQGIANVSGGQHCRAEFYLAGFGWVPVDSADVAKMRLAEKKSVEDKDTQAVAKYLFGNWEANWVGFNHARDFDLYPQPELAPINNFGYPYAEVGGDPLNSFDPKEFKYDYVSKNSNKSFWIAIATALSAAVASTLCCIVPLIYLVFGVSSTWLIGLGEYDYLRIPMLIISLCAFAYGFWLLMFSKKIICSKYISRKKLIVLYWIVFIVMIFFLTYPTILPWILELAN</sequence>
<evidence type="ECO:0000313" key="4">
    <source>
        <dbReference type="Proteomes" id="UP000005596"/>
    </source>
</evidence>